<dbReference type="InterPro" id="IPR011990">
    <property type="entry name" value="TPR-like_helical_dom_sf"/>
</dbReference>
<keyword evidence="2 3" id="KW-0802">TPR repeat</keyword>
<dbReference type="PROSITE" id="PS50005">
    <property type="entry name" value="TPR"/>
    <property type="match status" value="1"/>
</dbReference>
<proteinExistence type="predicted"/>
<evidence type="ECO:0000256" key="3">
    <source>
        <dbReference type="PROSITE-ProRule" id="PRU00339"/>
    </source>
</evidence>
<dbReference type="OrthoDB" id="9766710at2"/>
<dbReference type="PANTHER" id="PTHR44943:SF4">
    <property type="entry name" value="TPR REPEAT-CONTAINING PROTEIN MJ0798"/>
    <property type="match status" value="1"/>
</dbReference>
<evidence type="ECO:0000256" key="1">
    <source>
        <dbReference type="ARBA" id="ARBA00022737"/>
    </source>
</evidence>
<dbReference type="SMART" id="SM00028">
    <property type="entry name" value="TPR"/>
    <property type="match status" value="3"/>
</dbReference>
<reference evidence="4 5" key="1">
    <citation type="submission" date="2017-07" db="EMBL/GenBank/DDBJ databases">
        <title>Leptospira spp. isolated from tropical soils.</title>
        <authorList>
            <person name="Thibeaux R."/>
            <person name="Iraola G."/>
            <person name="Ferres I."/>
            <person name="Bierque E."/>
            <person name="Girault D."/>
            <person name="Soupe-Gilbert M.-E."/>
            <person name="Picardeau M."/>
            <person name="Goarant C."/>
        </authorList>
    </citation>
    <scope>NUCLEOTIDE SEQUENCE [LARGE SCALE GENOMIC DNA]</scope>
    <source>
        <strain evidence="4 5">MCA1-C-A1</strain>
    </source>
</reference>
<keyword evidence="1" id="KW-0677">Repeat</keyword>
<evidence type="ECO:0000313" key="4">
    <source>
        <dbReference type="EMBL" id="PJZ25872.1"/>
    </source>
</evidence>
<comment type="caution">
    <text evidence="4">The sequence shown here is derived from an EMBL/GenBank/DDBJ whole genome shotgun (WGS) entry which is preliminary data.</text>
</comment>
<dbReference type="RefSeq" id="WP_100706509.1">
    <property type="nucleotide sequence ID" value="NZ_NPDL01000001.1"/>
</dbReference>
<dbReference type="EMBL" id="NPDN01000004">
    <property type="protein sequence ID" value="PJZ25872.1"/>
    <property type="molecule type" value="Genomic_DNA"/>
</dbReference>
<evidence type="ECO:0000313" key="5">
    <source>
        <dbReference type="Proteomes" id="UP000232196"/>
    </source>
</evidence>
<dbReference type="InterPro" id="IPR019734">
    <property type="entry name" value="TPR_rpt"/>
</dbReference>
<dbReference type="PANTHER" id="PTHR44943">
    <property type="entry name" value="CELLULOSE SYNTHASE OPERON PROTEIN C"/>
    <property type="match status" value="1"/>
</dbReference>
<dbReference type="InterPro" id="IPR051685">
    <property type="entry name" value="Ycf3/AcsC/BcsC/TPR_MFPF"/>
</dbReference>
<organism evidence="4 5">
    <name type="scientific">Leptospira hartskeerlii</name>
    <dbReference type="NCBI Taxonomy" id="2023177"/>
    <lineage>
        <taxon>Bacteria</taxon>
        <taxon>Pseudomonadati</taxon>
        <taxon>Spirochaetota</taxon>
        <taxon>Spirochaetia</taxon>
        <taxon>Leptospirales</taxon>
        <taxon>Leptospiraceae</taxon>
        <taxon>Leptospira</taxon>
    </lineage>
</organism>
<name>A0A2M9XE69_9LEPT</name>
<keyword evidence="5" id="KW-1185">Reference proteome</keyword>
<dbReference type="AlphaFoldDB" id="A0A2M9XE69"/>
<evidence type="ECO:0000256" key="2">
    <source>
        <dbReference type="ARBA" id="ARBA00022803"/>
    </source>
</evidence>
<dbReference type="Proteomes" id="UP000232196">
    <property type="component" value="Unassembled WGS sequence"/>
</dbReference>
<dbReference type="Gene3D" id="1.25.40.10">
    <property type="entry name" value="Tetratricopeptide repeat domain"/>
    <property type="match status" value="2"/>
</dbReference>
<dbReference type="Pfam" id="PF13181">
    <property type="entry name" value="TPR_8"/>
    <property type="match status" value="1"/>
</dbReference>
<protein>
    <submittedName>
        <fullName evidence="4">Uncharacterized protein</fullName>
    </submittedName>
</protein>
<gene>
    <name evidence="4" type="ORF">CH357_09580</name>
</gene>
<accession>A0A2M9XE69</accession>
<feature type="repeat" description="TPR" evidence="3">
    <location>
        <begin position="186"/>
        <end position="219"/>
    </location>
</feature>
<dbReference type="SUPFAM" id="SSF48452">
    <property type="entry name" value="TPR-like"/>
    <property type="match status" value="1"/>
</dbReference>
<sequence>MEKKTPRKIPAKRRIFTEILKENYTVAITLIDREISETGKDPELLYNFAICCSRTGNHKKCVSVIEELLEEFPKFSERDNAFRMMIYSLIRTGDYKTALAKTEERLKLSLDDIILLSLKASALEKSGDAKGAIETHLRILRLRPEQKNSLNSVAYLLLEGKEPNPEELKLAMENIKRALQLDPENPAYLDSFGVLLSKLGKPEEARKAFEKAITKAPTEDIILEHLKKLSQTNRQAT</sequence>